<keyword evidence="7" id="KW-0406">Ion transport</keyword>
<reference evidence="11" key="1">
    <citation type="submission" date="2021-01" db="EMBL/GenBank/DDBJ databases">
        <title>Modified the classification status of verrucomicrobia.</title>
        <authorList>
            <person name="Feng X."/>
        </authorList>
    </citation>
    <scope>NUCLEOTIDE SEQUENCE</scope>
    <source>
        <strain evidence="11">KCTC 22041</strain>
    </source>
</reference>
<evidence type="ECO:0000256" key="1">
    <source>
        <dbReference type="ARBA" id="ARBA00004651"/>
    </source>
</evidence>
<dbReference type="EMBL" id="JAENIJ010000005">
    <property type="protein sequence ID" value="MBK1881699.1"/>
    <property type="molecule type" value="Genomic_DNA"/>
</dbReference>
<dbReference type="Gene3D" id="1.20.1530.20">
    <property type="match status" value="1"/>
</dbReference>
<dbReference type="Pfam" id="PF00999">
    <property type="entry name" value="Na_H_Exchanger"/>
    <property type="match status" value="1"/>
</dbReference>
<dbReference type="RefSeq" id="WP_200268117.1">
    <property type="nucleotide sequence ID" value="NZ_JAENIJ010000005.1"/>
</dbReference>
<feature type="domain" description="Cation/H+ exchanger transmembrane" evidence="10">
    <location>
        <begin position="15"/>
        <end position="407"/>
    </location>
</feature>
<evidence type="ECO:0000256" key="5">
    <source>
        <dbReference type="ARBA" id="ARBA00022692"/>
    </source>
</evidence>
<evidence type="ECO:0000256" key="6">
    <source>
        <dbReference type="ARBA" id="ARBA00022989"/>
    </source>
</evidence>
<evidence type="ECO:0000256" key="9">
    <source>
        <dbReference type="SAM" id="Phobius"/>
    </source>
</evidence>
<feature type="transmembrane region" description="Helical" evidence="9">
    <location>
        <begin position="59"/>
        <end position="80"/>
    </location>
</feature>
<keyword evidence="3" id="KW-0050">Antiport</keyword>
<evidence type="ECO:0000256" key="8">
    <source>
        <dbReference type="ARBA" id="ARBA00023136"/>
    </source>
</evidence>
<evidence type="ECO:0000256" key="2">
    <source>
        <dbReference type="ARBA" id="ARBA00022448"/>
    </source>
</evidence>
<feature type="transmembrane region" description="Helical" evidence="9">
    <location>
        <begin position="383"/>
        <end position="406"/>
    </location>
</feature>
<comment type="caution">
    <text evidence="11">The sequence shown here is derived from an EMBL/GenBank/DDBJ whole genome shotgun (WGS) entry which is preliminary data.</text>
</comment>
<feature type="transmembrane region" description="Helical" evidence="9">
    <location>
        <begin position="29"/>
        <end position="47"/>
    </location>
</feature>
<keyword evidence="5 9" id="KW-0812">Transmembrane</keyword>
<keyword evidence="4" id="KW-1003">Cell membrane</keyword>
<evidence type="ECO:0000256" key="3">
    <source>
        <dbReference type="ARBA" id="ARBA00022449"/>
    </source>
</evidence>
<gene>
    <name evidence="11" type="ORF">JIN85_04695</name>
</gene>
<name>A0A934S5T2_9BACT</name>
<keyword evidence="6 9" id="KW-1133">Transmembrane helix</keyword>
<dbReference type="InterPro" id="IPR036291">
    <property type="entry name" value="NAD(P)-bd_dom_sf"/>
</dbReference>
<feature type="transmembrane region" description="Helical" evidence="9">
    <location>
        <begin position="337"/>
        <end position="357"/>
    </location>
</feature>
<feature type="transmembrane region" description="Helical" evidence="9">
    <location>
        <begin position="189"/>
        <end position="210"/>
    </location>
</feature>
<comment type="subcellular location">
    <subcellularLocation>
        <location evidence="1">Cell membrane</location>
        <topology evidence="1">Multi-pass membrane protein</topology>
    </subcellularLocation>
</comment>
<sequence length="616" mass="66611">MSPLVFLTMILALGILAQWLAWKFKLPSILLLLGFGFAFGQWSGVRIDDFLAPGDGHSSPLLSVVGLFVAIILFEGGLTLKFQELKESGLPILRLCTFAVVLSFALTTAFMTYALGYNIRIAGLIGCILTVTGPTVIAPLLRHVNPTRKMGSIVKWEGIVVDPIGAILGVLVFKIAIASDFVTARTELLQSIGVMILVGIIGALLIAKGVEFLLKNHLVPDYLQPVFLLAVVAIAFTGSNQIENEAGLLTVTVLGVALANQKSVSVRHILEFKENLRTLIISSLFIILSGRISAADLHASLEKGLILLAFLVLIGRPLSVYLSLWRSKQTTFKERTFLAFLAPRGIVAAAVTSIFALEFEEAAVHGRFGVQLSPLIAEQSRELVALIFLIIIGTVSIYGLAAAPLARRLGLASKTSDGVLFAGADAWARLAAKPLQEDGHRVLLLDTNFKNIATAKMLGLDARRANILSEFAEESIDFNGIGHLVAGTPNDEVNSMAATRFIHQFGRAGVWQIAPADRNEHHTKSIAHELRSRVCFVGGPDHSQLTSYVQSGAVMKKSMITEKFDFDKYRESYPSALILFMKDLKGLRPAPSELTKVAEGTALYALVPPTELPPTA</sequence>
<feature type="transmembrane region" description="Helical" evidence="9">
    <location>
        <begin position="6"/>
        <end position="22"/>
    </location>
</feature>
<evidence type="ECO:0000256" key="4">
    <source>
        <dbReference type="ARBA" id="ARBA00022475"/>
    </source>
</evidence>
<proteinExistence type="predicted"/>
<evidence type="ECO:0000259" key="10">
    <source>
        <dbReference type="Pfam" id="PF00999"/>
    </source>
</evidence>
<protein>
    <submittedName>
        <fullName evidence="11">Cation:proton antiporter</fullName>
    </submittedName>
</protein>
<organism evidence="11 12">
    <name type="scientific">Luteolibacter pohnpeiensis</name>
    <dbReference type="NCBI Taxonomy" id="454153"/>
    <lineage>
        <taxon>Bacteria</taxon>
        <taxon>Pseudomonadati</taxon>
        <taxon>Verrucomicrobiota</taxon>
        <taxon>Verrucomicrobiia</taxon>
        <taxon>Verrucomicrobiales</taxon>
        <taxon>Verrucomicrobiaceae</taxon>
        <taxon>Luteolibacter</taxon>
    </lineage>
</organism>
<evidence type="ECO:0000313" key="11">
    <source>
        <dbReference type="EMBL" id="MBK1881699.1"/>
    </source>
</evidence>
<dbReference type="GO" id="GO:0015297">
    <property type="term" value="F:antiporter activity"/>
    <property type="evidence" value="ECO:0007669"/>
    <property type="project" value="UniProtKB-KW"/>
</dbReference>
<feature type="transmembrane region" description="Helical" evidence="9">
    <location>
        <begin position="121"/>
        <end position="141"/>
    </location>
</feature>
<feature type="transmembrane region" description="Helical" evidence="9">
    <location>
        <begin position="92"/>
        <end position="115"/>
    </location>
</feature>
<dbReference type="PANTHER" id="PTHR32507">
    <property type="entry name" value="NA(+)/H(+) ANTIPORTER 1"/>
    <property type="match status" value="1"/>
</dbReference>
<feature type="transmembrane region" description="Helical" evidence="9">
    <location>
        <begin position="306"/>
        <end position="325"/>
    </location>
</feature>
<dbReference type="Gene3D" id="3.40.50.720">
    <property type="entry name" value="NAD(P)-binding Rossmann-like Domain"/>
    <property type="match status" value="1"/>
</dbReference>
<keyword evidence="12" id="KW-1185">Reference proteome</keyword>
<dbReference type="GO" id="GO:1902600">
    <property type="term" value="P:proton transmembrane transport"/>
    <property type="evidence" value="ECO:0007669"/>
    <property type="project" value="InterPro"/>
</dbReference>
<dbReference type="GO" id="GO:0005886">
    <property type="term" value="C:plasma membrane"/>
    <property type="evidence" value="ECO:0007669"/>
    <property type="project" value="UniProtKB-SubCell"/>
</dbReference>
<accession>A0A934S5T2</accession>
<dbReference type="AlphaFoldDB" id="A0A934S5T2"/>
<evidence type="ECO:0000256" key="7">
    <source>
        <dbReference type="ARBA" id="ARBA00023065"/>
    </source>
</evidence>
<evidence type="ECO:0000313" key="12">
    <source>
        <dbReference type="Proteomes" id="UP000603141"/>
    </source>
</evidence>
<dbReference type="PANTHER" id="PTHR32507:SF0">
    <property type="entry name" value="NA(+)_H(+) ANTIPORTER 2-RELATED"/>
    <property type="match status" value="1"/>
</dbReference>
<dbReference type="InterPro" id="IPR038770">
    <property type="entry name" value="Na+/solute_symporter_sf"/>
</dbReference>
<keyword evidence="8 9" id="KW-0472">Membrane</keyword>
<feature type="transmembrane region" description="Helical" evidence="9">
    <location>
        <begin position="276"/>
        <end position="294"/>
    </location>
</feature>
<dbReference type="Proteomes" id="UP000603141">
    <property type="component" value="Unassembled WGS sequence"/>
</dbReference>
<feature type="transmembrane region" description="Helical" evidence="9">
    <location>
        <begin position="153"/>
        <end position="177"/>
    </location>
</feature>
<dbReference type="InterPro" id="IPR006153">
    <property type="entry name" value="Cation/H_exchanger_TM"/>
</dbReference>
<dbReference type="SUPFAM" id="SSF51735">
    <property type="entry name" value="NAD(P)-binding Rossmann-fold domains"/>
    <property type="match status" value="1"/>
</dbReference>
<keyword evidence="2" id="KW-0813">Transport</keyword>